<name>A0A7W4KDS7_9PROT</name>
<evidence type="ECO:0000313" key="3">
    <source>
        <dbReference type="Proteomes" id="UP000540556"/>
    </source>
</evidence>
<protein>
    <submittedName>
        <fullName evidence="2">Nuclear transport factor 2 family protein</fullName>
    </submittedName>
</protein>
<gene>
    <name evidence="2" type="ORF">HLH27_08840</name>
</gene>
<comment type="caution">
    <text evidence="2">The sequence shown here is derived from an EMBL/GenBank/DDBJ whole genome shotgun (WGS) entry which is preliminary data.</text>
</comment>
<evidence type="ECO:0000259" key="1">
    <source>
        <dbReference type="Pfam" id="PF12680"/>
    </source>
</evidence>
<dbReference type="InterPro" id="IPR032710">
    <property type="entry name" value="NTF2-like_dom_sf"/>
</dbReference>
<dbReference type="AlphaFoldDB" id="A0A7W4KDS7"/>
<dbReference type="Gene3D" id="3.10.450.50">
    <property type="match status" value="1"/>
</dbReference>
<dbReference type="Pfam" id="PF12680">
    <property type="entry name" value="SnoaL_2"/>
    <property type="match status" value="1"/>
</dbReference>
<dbReference type="RefSeq" id="WP_182949638.1">
    <property type="nucleotide sequence ID" value="NZ_JABEQK010000005.1"/>
</dbReference>
<organism evidence="2 3">
    <name type="scientific">Gluconacetobacter takamatsuzukensis</name>
    <dbReference type="NCBI Taxonomy" id="1286190"/>
    <lineage>
        <taxon>Bacteria</taxon>
        <taxon>Pseudomonadati</taxon>
        <taxon>Pseudomonadota</taxon>
        <taxon>Alphaproteobacteria</taxon>
        <taxon>Acetobacterales</taxon>
        <taxon>Acetobacteraceae</taxon>
        <taxon>Gluconacetobacter</taxon>
    </lineage>
</organism>
<evidence type="ECO:0000313" key="2">
    <source>
        <dbReference type="EMBL" id="MBB2205122.1"/>
    </source>
</evidence>
<dbReference type="EMBL" id="JABEQK010000005">
    <property type="protein sequence ID" value="MBB2205122.1"/>
    <property type="molecule type" value="Genomic_DNA"/>
</dbReference>
<reference evidence="2 3" key="1">
    <citation type="submission" date="2020-04" db="EMBL/GenBank/DDBJ databases">
        <title>Description of novel Gluconacetobacter.</title>
        <authorList>
            <person name="Sombolestani A."/>
        </authorList>
    </citation>
    <scope>NUCLEOTIDE SEQUENCE [LARGE SCALE GENOMIC DNA]</scope>
    <source>
        <strain evidence="2 3">LMG 27800</strain>
    </source>
</reference>
<proteinExistence type="predicted"/>
<dbReference type="SUPFAM" id="SSF54427">
    <property type="entry name" value="NTF2-like"/>
    <property type="match status" value="1"/>
</dbReference>
<dbReference type="Proteomes" id="UP000540556">
    <property type="component" value="Unassembled WGS sequence"/>
</dbReference>
<dbReference type="InterPro" id="IPR037401">
    <property type="entry name" value="SnoaL-like"/>
</dbReference>
<keyword evidence="3" id="KW-1185">Reference proteome</keyword>
<feature type="domain" description="SnoaL-like" evidence="1">
    <location>
        <begin position="12"/>
        <end position="123"/>
    </location>
</feature>
<sequence>MKAWVMTLPAIIRTYLDAYNRKDVATLASCVADGVVFENVSNAGQSLKIEGRDAFARLATQAANLFVHRNQTVKTAVVNGDSVALEIAWTGTPAVDLGPMKAGVETTMRGASFMTIADGKLIRIVDLS</sequence>
<accession>A0A7W4KDS7</accession>